<dbReference type="InterPro" id="IPR052431">
    <property type="entry name" value="SKI2_subfamily_helicases"/>
</dbReference>
<name>A0A9W6ZVK9_9STRA</name>
<protein>
    <recommendedName>
        <fullName evidence="4">Helicase ATP-binding domain-containing protein</fullName>
    </recommendedName>
</protein>
<dbReference type="SUPFAM" id="SSF52540">
    <property type="entry name" value="P-loop containing nucleoside triphosphate hydrolases"/>
    <property type="match status" value="2"/>
</dbReference>
<dbReference type="SMART" id="SM00487">
    <property type="entry name" value="DEXDc"/>
    <property type="match status" value="1"/>
</dbReference>
<feature type="region of interest" description="Disordered" evidence="3">
    <location>
        <begin position="1"/>
        <end position="22"/>
    </location>
</feature>
<feature type="compositionally biased region" description="Basic and acidic residues" evidence="3">
    <location>
        <begin position="263"/>
        <end position="285"/>
    </location>
</feature>
<keyword evidence="2" id="KW-0347">Helicase</keyword>
<evidence type="ECO:0000256" key="2">
    <source>
        <dbReference type="ARBA" id="ARBA00022806"/>
    </source>
</evidence>
<evidence type="ECO:0000256" key="3">
    <source>
        <dbReference type="SAM" id="MobiDB-lite"/>
    </source>
</evidence>
<dbReference type="EMBL" id="BRXY01000055">
    <property type="protein sequence ID" value="GMH58826.1"/>
    <property type="molecule type" value="Genomic_DNA"/>
</dbReference>
<dbReference type="Proteomes" id="UP001165085">
    <property type="component" value="Unassembled WGS sequence"/>
</dbReference>
<keyword evidence="1" id="KW-0378">Hydrolase</keyword>
<feature type="compositionally biased region" description="Basic residues" evidence="3">
    <location>
        <begin position="155"/>
        <end position="168"/>
    </location>
</feature>
<keyword evidence="6" id="KW-1185">Reference proteome</keyword>
<dbReference type="GO" id="GO:0003676">
    <property type="term" value="F:nucleic acid binding"/>
    <property type="evidence" value="ECO:0007669"/>
    <property type="project" value="InterPro"/>
</dbReference>
<dbReference type="GO" id="GO:0016787">
    <property type="term" value="F:hydrolase activity"/>
    <property type="evidence" value="ECO:0007669"/>
    <property type="project" value="UniProtKB-KW"/>
</dbReference>
<feature type="domain" description="Helicase ATP-binding" evidence="4">
    <location>
        <begin position="358"/>
        <end position="530"/>
    </location>
</feature>
<evidence type="ECO:0000259" key="4">
    <source>
        <dbReference type="PROSITE" id="PS51192"/>
    </source>
</evidence>
<accession>A0A9W6ZVK9</accession>
<gene>
    <name evidence="5" type="ORF">TrST_g5244</name>
</gene>
<keyword evidence="2" id="KW-0067">ATP-binding</keyword>
<dbReference type="InterPro" id="IPR011545">
    <property type="entry name" value="DEAD/DEAH_box_helicase_dom"/>
</dbReference>
<dbReference type="Gene3D" id="3.40.50.300">
    <property type="entry name" value="P-loop containing nucleotide triphosphate hydrolases"/>
    <property type="match status" value="2"/>
</dbReference>
<dbReference type="InterPro" id="IPR014001">
    <property type="entry name" value="Helicase_ATP-bd"/>
</dbReference>
<reference evidence="6" key="1">
    <citation type="journal article" date="2023" name="Commun. Biol.">
        <title>Genome analysis of Parmales, the sister group of diatoms, reveals the evolutionary specialization of diatoms from phago-mixotrophs to photoautotrophs.</title>
        <authorList>
            <person name="Ban H."/>
            <person name="Sato S."/>
            <person name="Yoshikawa S."/>
            <person name="Yamada K."/>
            <person name="Nakamura Y."/>
            <person name="Ichinomiya M."/>
            <person name="Sato N."/>
            <person name="Blanc-Mathieu R."/>
            <person name="Endo H."/>
            <person name="Kuwata A."/>
            <person name="Ogata H."/>
        </authorList>
    </citation>
    <scope>NUCLEOTIDE SEQUENCE [LARGE SCALE GENOMIC DNA]</scope>
    <source>
        <strain evidence="6">NIES 3701</strain>
    </source>
</reference>
<organism evidence="5 6">
    <name type="scientific">Triparma strigata</name>
    <dbReference type="NCBI Taxonomy" id="1606541"/>
    <lineage>
        <taxon>Eukaryota</taxon>
        <taxon>Sar</taxon>
        <taxon>Stramenopiles</taxon>
        <taxon>Ochrophyta</taxon>
        <taxon>Bolidophyceae</taxon>
        <taxon>Parmales</taxon>
        <taxon>Triparmaceae</taxon>
        <taxon>Triparma</taxon>
    </lineage>
</organism>
<dbReference type="PANTHER" id="PTHR44533:SF4">
    <property type="entry name" value="DEAD_H RNA HELICASE, PUTATIVE-RELATED"/>
    <property type="match status" value="1"/>
</dbReference>
<comment type="caution">
    <text evidence="5">The sequence shown here is derived from an EMBL/GenBank/DDBJ whole genome shotgun (WGS) entry which is preliminary data.</text>
</comment>
<keyword evidence="2" id="KW-0547">Nucleotide-binding</keyword>
<proteinExistence type="predicted"/>
<feature type="region of interest" description="Disordered" evidence="3">
    <location>
        <begin position="263"/>
        <end position="291"/>
    </location>
</feature>
<evidence type="ECO:0000256" key="1">
    <source>
        <dbReference type="ARBA" id="ARBA00022801"/>
    </source>
</evidence>
<dbReference type="GO" id="GO:0005737">
    <property type="term" value="C:cytoplasm"/>
    <property type="evidence" value="ECO:0007669"/>
    <property type="project" value="TreeGrafter"/>
</dbReference>
<dbReference type="GO" id="GO:0005524">
    <property type="term" value="F:ATP binding"/>
    <property type="evidence" value="ECO:0007669"/>
    <property type="project" value="InterPro"/>
</dbReference>
<dbReference type="InterPro" id="IPR027417">
    <property type="entry name" value="P-loop_NTPase"/>
</dbReference>
<evidence type="ECO:0000313" key="6">
    <source>
        <dbReference type="Proteomes" id="UP001165085"/>
    </source>
</evidence>
<sequence length="1283" mass="143574">MSQYNGVDLPAATPRVESVAQNPEANVDLASVAPVPPTLPPPPPAPHVAAIEAISLETDMSVVRTYDRYWIDRRSVQYTSGFKKEYDFKLKKAIRTNKVSSAIPLILRDMGPPAGSVFDPNIVWEKEKPAYLAGLKGETASSSASSAALPSQHQKQPKAKKKGGHKKATKAELIAQNSKRLEKKNHGKDAEKMSNNNCLESLQKSTVETDSGRLQRMLKMLHIAVTDFKGGSTGEEEIFDILWSLESINAFALADEELVKDKAQRKLDKKEKKGKEGASKKESKSSKKSPVTLSENAQVLKSLYDSYDYKDSLKFARKLLQNHDSIVEFQFLQMHDRLPPLSKYNRKFKLEEWQCQVLTAIDEKQSTIVCAPTSSGKTLLSTFTCANINHNETVLFVLPSEVLVWQVAATYYQFFEGNVTLCTDSIVFQDQGGKAQVYIGTPRALEIALTKARGIAGQEMAGEREFMILDGGFSFAYLVLDEVHTLNGPEGDALQRIIRATNCPVLALSATIGNAVQLRNWFQLVRDEHLGMIEGEGPGKRDEVLGVEHFARFINLQRYVVVKEQDSSYALKKLHPVAAMTTSRLLENKSLISALSMTPVDLISLYERMKKYPGLLTDGDSPENFFFAKDKDASNKSKQITLPQTKLYENRLKALLMEFAASDPDKYEELRSSFDPPPLEKIDSLEITDQLYGVVTELKNKNLLPAVAFQLSTFGAFQMFKTLLKSLEVAQNVKYPDHRNELRKKAQEKSLMRKIAEGKAEKANKKDGEDDAQAGFDEADMSLEDIYQPHPQFVLSPANSHLKLQEIEDLRGVMEKAGEKLDINHALMRGLRRGIAIYTNEVGFACYRRQVQILAQKGKLAVVFSDEALAYGVNMPFRSCVFCGDMGPALTPLIAQQMQGRAGRRGMDVQGNIVYLGMEWGVIENLMLGQISQVTGSNPHYPLLALQRALAMANDPNDPNFIHGKEVDLETLTQKERDDRRKWAKMSNSFEHALVQMTKSQNCVPTVKEENMVQMTNAPLSSFCGIETTPNYYEVSKEIIRQLEYVDIDMQLTADHNVLSMVWELSIEYTAECVNLAASLPSLYRHFVANQRASWLNIGDQNAFMAAILQIVDRIPCAEGDVSLQRYLKVEVEAGSGKLVDESSKDLFIDVHTDICLLRDKVAAFTLPVSSSSHAEEEKQKLILPCLESNGSEIGVPLDSGVYELLQTKKKGFSEDVSVARRNELKKRLFTFGEILRVFNNNIQQPHSKYRELAAYSNKCFTAVRYSLMDILTQLTNQADECD</sequence>
<evidence type="ECO:0000313" key="5">
    <source>
        <dbReference type="EMBL" id="GMH58826.1"/>
    </source>
</evidence>
<dbReference type="Pfam" id="PF00270">
    <property type="entry name" value="DEAD"/>
    <property type="match status" value="1"/>
</dbReference>
<dbReference type="GO" id="GO:0004386">
    <property type="term" value="F:helicase activity"/>
    <property type="evidence" value="ECO:0007669"/>
    <property type="project" value="UniProtKB-KW"/>
</dbReference>
<dbReference type="PROSITE" id="PS51192">
    <property type="entry name" value="HELICASE_ATP_BIND_1"/>
    <property type="match status" value="1"/>
</dbReference>
<dbReference type="PANTHER" id="PTHR44533">
    <property type="entry name" value="DEAD/H RNA HELICASE, PUTATIVE-RELATED"/>
    <property type="match status" value="1"/>
</dbReference>
<dbReference type="OrthoDB" id="64767at2759"/>
<feature type="region of interest" description="Disordered" evidence="3">
    <location>
        <begin position="142"/>
        <end position="197"/>
    </location>
</feature>
<feature type="compositionally biased region" description="Low complexity" evidence="3">
    <location>
        <begin position="142"/>
        <end position="154"/>
    </location>
</feature>